<dbReference type="Pfam" id="PF00448">
    <property type="entry name" value="SRP54"/>
    <property type="match status" value="1"/>
</dbReference>
<feature type="compositionally biased region" description="Basic and acidic residues" evidence="11">
    <location>
        <begin position="24"/>
        <end position="38"/>
    </location>
</feature>
<dbReference type="HAMAP" id="MF_00920">
    <property type="entry name" value="FtsY"/>
    <property type="match status" value="1"/>
</dbReference>
<sequence length="517" mass="54857">MSEKKRGFFSRLFGGSSEETQSLQEEKAPDSAELRESLESVQSVPLDPVKGLEETAEAVADETLDLENPELVSESESSPEEKASDKPHDLDEAETKALEETAYLDNDDLHEENSADVEPEQDILSPKVSDDAAPVAEDTADGQPVLTDEISKASGTAQGSEEAGSSESVRESGGQGADEETGAVEEGREAEEAGDTPGTEETGEDVPVKKSWFQRLKAGLSRSSNALSEGISSIFTKRKLDADTLEELEDILIQADLGIDTAIAITDRVSDGRYDKEISGEEVRSILAEEIESVLEPVAKPLDLDSGHKPHIVLMVGVNGTGKTTTIGKLSSLLHEQGKKVMLAAGDTFRAAAVEQLKVWGERTGAEVVARDTGADAAGLAYDAVDAALSNGTDVLLIDTAGRLQNKAELMDELEKIIRVIRKRVPDAPHTTLLTLDATTGQNALSQVEIFGKVAGVTGLVMTKLDGTARGGILVAIARKYGLPVHFIGVGEGVDDLEPFSAKDFAAAIAGKDHELD</sequence>
<dbReference type="InterPro" id="IPR004390">
    <property type="entry name" value="SR_rcpt_FtsY"/>
</dbReference>
<feature type="compositionally biased region" description="Basic and acidic residues" evidence="11">
    <location>
        <begin position="79"/>
        <end position="99"/>
    </location>
</feature>
<feature type="domain" description="SRP54-type proteins GTP-binding" evidence="12">
    <location>
        <begin position="484"/>
        <end position="497"/>
    </location>
</feature>
<evidence type="ECO:0000256" key="3">
    <source>
        <dbReference type="ARBA" id="ARBA00022490"/>
    </source>
</evidence>
<dbReference type="Proteomes" id="UP000199598">
    <property type="component" value="Unassembled WGS sequence"/>
</dbReference>
<keyword evidence="6 10" id="KW-0342">GTP-binding</keyword>
<comment type="subcellular location">
    <subcellularLocation>
        <location evidence="1">Cell inner membrane</location>
        <topology evidence="1">Peripheral membrane protein</topology>
        <orientation evidence="1">Cytoplasmic side</orientation>
    </subcellularLocation>
    <subcellularLocation>
        <location evidence="10">Cell membrane</location>
        <topology evidence="10">Peripheral membrane protein</topology>
        <orientation evidence="10">Cytoplasmic side</orientation>
    </subcellularLocation>
    <subcellularLocation>
        <location evidence="10">Cytoplasm</location>
    </subcellularLocation>
</comment>
<proteinExistence type="inferred from homology"/>
<dbReference type="EC" id="3.6.5.4" evidence="10"/>
<dbReference type="PANTHER" id="PTHR43134:SF1">
    <property type="entry name" value="SIGNAL RECOGNITION PARTICLE RECEPTOR SUBUNIT ALPHA"/>
    <property type="match status" value="1"/>
</dbReference>
<dbReference type="SUPFAM" id="SSF52540">
    <property type="entry name" value="P-loop containing nucleoside triphosphate hydrolases"/>
    <property type="match status" value="1"/>
</dbReference>
<dbReference type="SMART" id="SM00963">
    <property type="entry name" value="SRP54_N"/>
    <property type="match status" value="1"/>
</dbReference>
<feature type="binding site" evidence="10">
    <location>
        <begin position="399"/>
        <end position="403"/>
    </location>
    <ligand>
        <name>GTP</name>
        <dbReference type="ChEBI" id="CHEBI:37565"/>
    </ligand>
</feature>
<reference evidence="13 14" key="1">
    <citation type="submission" date="2016-10" db="EMBL/GenBank/DDBJ databases">
        <authorList>
            <person name="Varghese N."/>
            <person name="Submissions S."/>
        </authorList>
    </citation>
    <scope>NUCLEOTIDE SEQUENCE [LARGE SCALE GENOMIC DNA]</scope>
    <source>
        <strain evidence="13 14">DSM 16392</strain>
    </source>
</reference>
<keyword evidence="8 10" id="KW-0675">Receptor</keyword>
<evidence type="ECO:0000256" key="6">
    <source>
        <dbReference type="ARBA" id="ARBA00023134"/>
    </source>
</evidence>
<comment type="subunit">
    <text evidence="10">Part of the signal recognition particle protein translocation system, which is composed of SRP and FtsY. SRP is a ribonucleoprotein composed of Ffh and a 4.5S RNA molecule.</text>
</comment>
<evidence type="ECO:0000313" key="13">
    <source>
        <dbReference type="EMBL" id="SFJ96842.1"/>
    </source>
</evidence>
<dbReference type="InterPro" id="IPR042101">
    <property type="entry name" value="SRP54_N_sf"/>
</dbReference>
<keyword evidence="14" id="KW-1185">Reference proteome</keyword>
<keyword evidence="7 10" id="KW-0472">Membrane</keyword>
<comment type="function">
    <text evidence="10">Involved in targeting and insertion of nascent membrane proteins into the cytoplasmic membrane. Acts as a receptor for the complex formed by the signal recognition particle (SRP) and the ribosome-nascent chain (RNC). Interaction with SRP-RNC leads to the transfer of the RNC complex to the Sec translocase for insertion into the membrane, the hydrolysis of GTP by both Ffh and FtsY, and the dissociation of the SRP-FtsY complex into the individual components.</text>
</comment>
<evidence type="ECO:0000256" key="2">
    <source>
        <dbReference type="ARBA" id="ARBA00022475"/>
    </source>
</evidence>
<feature type="region of interest" description="Disordered" evidence="11">
    <location>
        <begin position="1"/>
        <end position="210"/>
    </location>
</feature>
<accession>A0A1I3VNT9</accession>
<evidence type="ECO:0000256" key="8">
    <source>
        <dbReference type="ARBA" id="ARBA00023170"/>
    </source>
</evidence>
<comment type="similarity">
    <text evidence="10">Belongs to the GTP-binding SRP family. FtsY subfamily.</text>
</comment>
<dbReference type="CDD" id="cd17874">
    <property type="entry name" value="FtsY"/>
    <property type="match status" value="1"/>
</dbReference>
<dbReference type="PROSITE" id="PS00300">
    <property type="entry name" value="SRP54"/>
    <property type="match status" value="1"/>
</dbReference>
<dbReference type="SUPFAM" id="SSF47364">
    <property type="entry name" value="Domain of the SRP/SRP receptor G-proteins"/>
    <property type="match status" value="1"/>
</dbReference>
<feature type="compositionally biased region" description="Acidic residues" evidence="11">
    <location>
        <begin position="54"/>
        <end position="68"/>
    </location>
</feature>
<organism evidence="13 14">
    <name type="scientific">Pseudovibrio ascidiaceicola</name>
    <dbReference type="NCBI Taxonomy" id="285279"/>
    <lineage>
        <taxon>Bacteria</taxon>
        <taxon>Pseudomonadati</taxon>
        <taxon>Pseudomonadota</taxon>
        <taxon>Alphaproteobacteria</taxon>
        <taxon>Hyphomicrobiales</taxon>
        <taxon>Stappiaceae</taxon>
        <taxon>Pseudovibrio</taxon>
    </lineage>
</organism>
<evidence type="ECO:0000256" key="1">
    <source>
        <dbReference type="ARBA" id="ARBA00004515"/>
    </source>
</evidence>
<evidence type="ECO:0000256" key="4">
    <source>
        <dbReference type="ARBA" id="ARBA00022741"/>
    </source>
</evidence>
<evidence type="ECO:0000256" key="5">
    <source>
        <dbReference type="ARBA" id="ARBA00022801"/>
    </source>
</evidence>
<feature type="binding site" evidence="10">
    <location>
        <begin position="463"/>
        <end position="466"/>
    </location>
    <ligand>
        <name>GTP</name>
        <dbReference type="ChEBI" id="CHEBI:37565"/>
    </ligand>
</feature>
<feature type="binding site" evidence="10">
    <location>
        <begin position="317"/>
        <end position="324"/>
    </location>
    <ligand>
        <name>GTP</name>
        <dbReference type="ChEBI" id="CHEBI:37565"/>
    </ligand>
</feature>
<keyword evidence="5 10" id="KW-0378">Hydrolase</keyword>
<dbReference type="InterPro" id="IPR027417">
    <property type="entry name" value="P-loop_NTPase"/>
</dbReference>
<evidence type="ECO:0000256" key="7">
    <source>
        <dbReference type="ARBA" id="ARBA00023136"/>
    </source>
</evidence>
<dbReference type="Pfam" id="PF02881">
    <property type="entry name" value="SRP54_N"/>
    <property type="match status" value="1"/>
</dbReference>
<dbReference type="EMBL" id="FOSK01000001">
    <property type="protein sequence ID" value="SFJ96842.1"/>
    <property type="molecule type" value="Genomic_DNA"/>
</dbReference>
<evidence type="ECO:0000256" key="9">
    <source>
        <dbReference type="ARBA" id="ARBA00048027"/>
    </source>
</evidence>
<name>A0A1I3VNT9_9HYPH</name>
<keyword evidence="4 10" id="KW-0547">Nucleotide-binding</keyword>
<dbReference type="InterPro" id="IPR013822">
    <property type="entry name" value="Signal_recog_particl_SRP54_hlx"/>
</dbReference>
<dbReference type="SMART" id="SM00962">
    <property type="entry name" value="SRP54"/>
    <property type="match status" value="1"/>
</dbReference>
<feature type="compositionally biased region" description="Low complexity" evidence="11">
    <location>
        <begin position="153"/>
        <end position="167"/>
    </location>
</feature>
<dbReference type="Gene3D" id="3.40.50.300">
    <property type="entry name" value="P-loop containing nucleotide triphosphate hydrolases"/>
    <property type="match status" value="1"/>
</dbReference>
<evidence type="ECO:0000256" key="11">
    <source>
        <dbReference type="SAM" id="MobiDB-lite"/>
    </source>
</evidence>
<dbReference type="SMART" id="SM00382">
    <property type="entry name" value="AAA"/>
    <property type="match status" value="1"/>
</dbReference>
<evidence type="ECO:0000256" key="10">
    <source>
        <dbReference type="HAMAP-Rule" id="MF_00920"/>
    </source>
</evidence>
<dbReference type="InterPro" id="IPR036225">
    <property type="entry name" value="SRP/SRP_N"/>
</dbReference>
<keyword evidence="2 10" id="KW-1003">Cell membrane</keyword>
<protein>
    <recommendedName>
        <fullName evidence="10">Signal recognition particle receptor FtsY</fullName>
        <shortName evidence="10">SRP receptor</shortName>
        <ecNumber evidence="10">3.6.5.4</ecNumber>
    </recommendedName>
</protein>
<dbReference type="RefSeq" id="WP_093516492.1">
    <property type="nucleotide sequence ID" value="NZ_FOSK01000001.1"/>
</dbReference>
<dbReference type="Gene3D" id="1.20.120.140">
    <property type="entry name" value="Signal recognition particle SRP54, nucleotide-binding domain"/>
    <property type="match status" value="1"/>
</dbReference>
<evidence type="ECO:0000313" key="14">
    <source>
        <dbReference type="Proteomes" id="UP000199598"/>
    </source>
</evidence>
<comment type="catalytic activity">
    <reaction evidence="9 10">
        <text>GTP + H2O = GDP + phosphate + H(+)</text>
        <dbReference type="Rhea" id="RHEA:19669"/>
        <dbReference type="ChEBI" id="CHEBI:15377"/>
        <dbReference type="ChEBI" id="CHEBI:15378"/>
        <dbReference type="ChEBI" id="CHEBI:37565"/>
        <dbReference type="ChEBI" id="CHEBI:43474"/>
        <dbReference type="ChEBI" id="CHEBI:58189"/>
        <dbReference type="EC" id="3.6.5.4"/>
    </reaction>
</comment>
<dbReference type="InterPro" id="IPR003593">
    <property type="entry name" value="AAA+_ATPase"/>
</dbReference>
<keyword evidence="3 10" id="KW-0963">Cytoplasm</keyword>
<dbReference type="InterPro" id="IPR000897">
    <property type="entry name" value="SRP54_GTPase_dom"/>
</dbReference>
<gene>
    <name evidence="10" type="primary">ftsY</name>
    <name evidence="13" type="ORF">SAMN04488518_101515</name>
</gene>
<feature type="compositionally biased region" description="Acidic residues" evidence="11">
    <location>
        <begin position="105"/>
        <end position="121"/>
    </location>
</feature>
<evidence type="ECO:0000259" key="12">
    <source>
        <dbReference type="PROSITE" id="PS00300"/>
    </source>
</evidence>
<dbReference type="NCBIfam" id="TIGR00064">
    <property type="entry name" value="ftsY"/>
    <property type="match status" value="1"/>
</dbReference>
<dbReference type="PANTHER" id="PTHR43134">
    <property type="entry name" value="SIGNAL RECOGNITION PARTICLE RECEPTOR SUBUNIT ALPHA"/>
    <property type="match status" value="1"/>
</dbReference>
<comment type="caution">
    <text evidence="13">The sequence shown here is derived from an EMBL/GenBank/DDBJ whole genome shotgun (WGS) entry which is preliminary data.</text>
</comment>